<comment type="caution">
    <text evidence="2">The sequence shown here is derived from an EMBL/GenBank/DDBJ whole genome shotgun (WGS) entry which is preliminary data.</text>
</comment>
<keyword evidence="1" id="KW-1133">Transmembrane helix</keyword>
<accession>A0AB37YYY6</accession>
<keyword evidence="1" id="KW-0812">Transmembrane</keyword>
<evidence type="ECO:0000313" key="2">
    <source>
        <dbReference type="EMBL" id="SCC62304.1"/>
    </source>
</evidence>
<dbReference type="AlphaFoldDB" id="A0AB37YYY6"/>
<name>A0AB37YYY6_9BACI</name>
<feature type="transmembrane region" description="Helical" evidence="1">
    <location>
        <begin position="12"/>
        <end position="38"/>
    </location>
</feature>
<sequence>MKSLIQLNKGGLHMVIILYILGALFCLGIILVLLRFIGQLLLVAIGMALIIGVGFLIVAFFPWSLIILAILFTLGYFMDKSIDKKVKSYFYQYEMGTYTDIVNFIDSKDSANQVQDKLNDLVQKGVIERLEFNQNQIAYRCLEKRTYPKGVITHHISLD</sequence>
<proteinExistence type="predicted"/>
<dbReference type="EMBL" id="FMBG01000021">
    <property type="protein sequence ID" value="SCC62304.1"/>
    <property type="molecule type" value="Genomic_DNA"/>
</dbReference>
<evidence type="ECO:0000256" key="1">
    <source>
        <dbReference type="SAM" id="Phobius"/>
    </source>
</evidence>
<reference evidence="2 3" key="1">
    <citation type="submission" date="2016-08" db="EMBL/GenBank/DDBJ databases">
        <authorList>
            <person name="Loux V."/>
            <person name="Rue O."/>
        </authorList>
    </citation>
    <scope>NUCLEOTIDE SEQUENCE [LARGE SCALE GENOMIC DNA]</scope>
    <source>
        <strain evidence="2 3">WSBC_10311</strain>
    </source>
</reference>
<dbReference type="Proteomes" id="UP000195728">
    <property type="component" value="Unassembled WGS sequence"/>
</dbReference>
<feature type="transmembrane region" description="Helical" evidence="1">
    <location>
        <begin position="44"/>
        <end position="77"/>
    </location>
</feature>
<protein>
    <submittedName>
        <fullName evidence="2">Uncharacterized protein</fullName>
    </submittedName>
</protein>
<gene>
    <name evidence="2" type="ORF">BC10311_05210</name>
</gene>
<evidence type="ECO:0000313" key="3">
    <source>
        <dbReference type="Proteomes" id="UP000195728"/>
    </source>
</evidence>
<keyword evidence="1" id="KW-0472">Membrane</keyword>
<organism evidence="2 3">
    <name type="scientific">Bacillus wiedmannii</name>
    <dbReference type="NCBI Taxonomy" id="1890302"/>
    <lineage>
        <taxon>Bacteria</taxon>
        <taxon>Bacillati</taxon>
        <taxon>Bacillota</taxon>
        <taxon>Bacilli</taxon>
        <taxon>Bacillales</taxon>
        <taxon>Bacillaceae</taxon>
        <taxon>Bacillus</taxon>
        <taxon>Bacillus cereus group</taxon>
    </lineage>
</organism>